<keyword evidence="2" id="KW-1185">Reference proteome</keyword>
<evidence type="ECO:0000313" key="1">
    <source>
        <dbReference type="EMBL" id="KAL0931109.1"/>
    </source>
</evidence>
<proteinExistence type="predicted"/>
<accession>A0ACC3YGY3</accession>
<protein>
    <submittedName>
        <fullName evidence="1">Uncharacterized protein</fullName>
    </submittedName>
</protein>
<reference evidence="1 2" key="1">
    <citation type="journal article" date="2020" name="Phytopathology">
        <title>Genome Sequence Resources of Colletotrichum truncatum, C. plurivorum, C. musicola, and C. sojae: Four Species Pathogenic to Soybean (Glycine max).</title>
        <authorList>
            <person name="Rogerio F."/>
            <person name="Boufleur T.R."/>
            <person name="Ciampi-Guillardi M."/>
            <person name="Sukno S.A."/>
            <person name="Thon M.R."/>
            <person name="Massola Junior N.S."/>
            <person name="Baroncelli R."/>
        </authorList>
    </citation>
    <scope>NUCLEOTIDE SEQUENCE [LARGE SCALE GENOMIC DNA]</scope>
    <source>
        <strain evidence="1 2">CMES1059</strain>
    </source>
</reference>
<comment type="caution">
    <text evidence="1">The sequence shown here is derived from an EMBL/GenBank/DDBJ whole genome shotgun (WGS) entry which is preliminary data.</text>
</comment>
<name>A0ACC3YGY3_COLTU</name>
<sequence length="100" mass="11215">MVRSPVSLLLIRSITTTTTTKNGMGTVTVLYDKHTLQISTPSTEVRRRNPSFWGILSRVVAIPFSADCFATLRPTTMSEETGMERYKVHYDEDGDRGFGL</sequence>
<dbReference type="Proteomes" id="UP000805649">
    <property type="component" value="Unassembled WGS sequence"/>
</dbReference>
<organism evidence="1 2">
    <name type="scientific">Colletotrichum truncatum</name>
    <name type="common">Anthracnose fungus</name>
    <name type="synonym">Colletotrichum capsici</name>
    <dbReference type="NCBI Taxonomy" id="5467"/>
    <lineage>
        <taxon>Eukaryota</taxon>
        <taxon>Fungi</taxon>
        <taxon>Dikarya</taxon>
        <taxon>Ascomycota</taxon>
        <taxon>Pezizomycotina</taxon>
        <taxon>Sordariomycetes</taxon>
        <taxon>Hypocreomycetidae</taxon>
        <taxon>Glomerellales</taxon>
        <taxon>Glomerellaceae</taxon>
        <taxon>Colletotrichum</taxon>
        <taxon>Colletotrichum truncatum species complex</taxon>
    </lineage>
</organism>
<gene>
    <name evidence="1" type="ORF">CTRU02_213844</name>
</gene>
<evidence type="ECO:0000313" key="2">
    <source>
        <dbReference type="Proteomes" id="UP000805649"/>
    </source>
</evidence>
<dbReference type="EMBL" id="VUJX02000010">
    <property type="protein sequence ID" value="KAL0931109.1"/>
    <property type="molecule type" value="Genomic_DNA"/>
</dbReference>